<dbReference type="InterPro" id="IPR020941">
    <property type="entry name" value="SUFU-like_domain"/>
</dbReference>
<dbReference type="Proteomes" id="UP000308196">
    <property type="component" value="Chromosome"/>
</dbReference>
<evidence type="ECO:0000259" key="1">
    <source>
        <dbReference type="Pfam" id="PF05076"/>
    </source>
</evidence>
<dbReference type="RefSeq" id="WP_028072193.1">
    <property type="nucleotide sequence ID" value="NZ_JBPFQZ010000004.1"/>
</dbReference>
<evidence type="ECO:0000313" key="3">
    <source>
        <dbReference type="Proteomes" id="UP000308196"/>
    </source>
</evidence>
<dbReference type="GeneID" id="78463531"/>
<feature type="domain" description="Suppressor of fused-like" evidence="1">
    <location>
        <begin position="38"/>
        <end position="183"/>
    </location>
</feature>
<sequence>MDQGLYHQKLLAHYISNWGEMHNTLNWEKGPNKDLGNHFRVLEFPPTSERKMWVYATLGMSCFEDEFALELHLFSGDQDETLVEALIVVAHYHRFGSGLGHWHTINWGRGWRLGSICSYGLISLPYLDGPKLEILTLGDNKSIHCYWLLPITEEEVAFKKEHGPEKLEEIFEQRELNYLDPFRNTLV</sequence>
<organism evidence="2 3">
    <name type="scientific">Sphingobacterium thalpophilum</name>
    <dbReference type="NCBI Taxonomy" id="259"/>
    <lineage>
        <taxon>Bacteria</taxon>
        <taxon>Pseudomonadati</taxon>
        <taxon>Bacteroidota</taxon>
        <taxon>Sphingobacteriia</taxon>
        <taxon>Sphingobacteriales</taxon>
        <taxon>Sphingobacteriaceae</taxon>
        <taxon>Sphingobacterium</taxon>
    </lineage>
</organism>
<reference evidence="2 3" key="1">
    <citation type="submission" date="2019-05" db="EMBL/GenBank/DDBJ databases">
        <authorList>
            <consortium name="Pathogen Informatics"/>
        </authorList>
    </citation>
    <scope>NUCLEOTIDE SEQUENCE [LARGE SCALE GENOMIC DNA]</scope>
    <source>
        <strain evidence="2 3">NCTC11429</strain>
    </source>
</reference>
<dbReference type="Pfam" id="PF05076">
    <property type="entry name" value="SUFU"/>
    <property type="match status" value="1"/>
</dbReference>
<dbReference type="EMBL" id="LR590484">
    <property type="protein sequence ID" value="VTR43255.1"/>
    <property type="molecule type" value="Genomic_DNA"/>
</dbReference>
<protein>
    <submittedName>
        <fullName evidence="2">Suppressor of fused protein (SUFU)</fullName>
    </submittedName>
</protein>
<accession>A0A4U9V946</accession>
<name>A0A4U9V946_9SPHI</name>
<proteinExistence type="predicted"/>
<dbReference type="KEGG" id="stha:NCTC11429_02829"/>
<gene>
    <name evidence="2" type="ORF">NCTC11429_02829</name>
</gene>
<dbReference type="AlphaFoldDB" id="A0A4U9V946"/>
<evidence type="ECO:0000313" key="2">
    <source>
        <dbReference type="EMBL" id="VTR43255.1"/>
    </source>
</evidence>